<dbReference type="InterPro" id="IPR035642">
    <property type="entry name" value="MraZ_N"/>
</dbReference>
<keyword evidence="10" id="KW-1185">Reference proteome</keyword>
<evidence type="ECO:0000256" key="7">
    <source>
        <dbReference type="HAMAP-Rule" id="MF_01008"/>
    </source>
</evidence>
<keyword evidence="5 7" id="KW-0238">DNA-binding</keyword>
<dbReference type="NCBIfam" id="TIGR00242">
    <property type="entry name" value="division/cell wall cluster transcriptional repressor MraZ"/>
    <property type="match status" value="1"/>
</dbReference>
<dbReference type="PANTHER" id="PTHR34701:SF1">
    <property type="entry name" value="TRANSCRIPTIONAL REGULATOR MRAZ"/>
    <property type="match status" value="1"/>
</dbReference>
<evidence type="ECO:0000256" key="3">
    <source>
        <dbReference type="ARBA" id="ARBA00022737"/>
    </source>
</evidence>
<dbReference type="AlphaFoldDB" id="A0A9J6RNL6"/>
<dbReference type="Pfam" id="PF02381">
    <property type="entry name" value="MraZ"/>
    <property type="match status" value="2"/>
</dbReference>
<dbReference type="GO" id="GO:2000143">
    <property type="term" value="P:negative regulation of DNA-templated transcription initiation"/>
    <property type="evidence" value="ECO:0007669"/>
    <property type="project" value="TreeGrafter"/>
</dbReference>
<evidence type="ECO:0000256" key="1">
    <source>
        <dbReference type="ARBA" id="ARBA00013860"/>
    </source>
</evidence>
<dbReference type="CDD" id="cd16320">
    <property type="entry name" value="MraZ_N"/>
    <property type="match status" value="1"/>
</dbReference>
<dbReference type="PANTHER" id="PTHR34701">
    <property type="entry name" value="TRANSCRIPTIONAL REGULATOR MRAZ"/>
    <property type="match status" value="1"/>
</dbReference>
<dbReference type="GO" id="GO:0003700">
    <property type="term" value="F:DNA-binding transcription factor activity"/>
    <property type="evidence" value="ECO:0007669"/>
    <property type="project" value="UniProtKB-UniRule"/>
</dbReference>
<reference evidence="9 10" key="1">
    <citation type="submission" date="2022-12" db="EMBL/GenBank/DDBJ databases">
        <title>Dasania phycosphaerae sp. nov., isolated from particulate material of the south coast of Korea.</title>
        <authorList>
            <person name="Jiang Y."/>
        </authorList>
    </citation>
    <scope>NUCLEOTIDE SEQUENCE [LARGE SCALE GENOMIC DNA]</scope>
    <source>
        <strain evidence="9 10">GY-19</strain>
    </source>
</reference>
<feature type="domain" description="SpoVT-AbrB" evidence="8">
    <location>
        <begin position="82"/>
        <end position="125"/>
    </location>
</feature>
<evidence type="ECO:0000256" key="5">
    <source>
        <dbReference type="ARBA" id="ARBA00023125"/>
    </source>
</evidence>
<dbReference type="InterPro" id="IPR007159">
    <property type="entry name" value="SpoVT-AbrB_dom"/>
</dbReference>
<dbReference type="HAMAP" id="MF_01008">
    <property type="entry name" value="MraZ"/>
    <property type="match status" value="1"/>
</dbReference>
<dbReference type="PROSITE" id="PS51740">
    <property type="entry name" value="SPOVT_ABRB"/>
    <property type="match status" value="2"/>
</dbReference>
<sequence length="148" mass="16715">MYQGNFAINMDAKGRLAIPTKVRETLQSDCGGSIVVTANTTEKCLLVYPEPRWQQKLPEIKNLSSTNKKAARIKRVVLGYATALEVDEGNGRVLIPPTLREYAGLEKKIVLVGQVDYLELWSEENWQSYLNEEDDDEEMPASLSEFSF</sequence>
<comment type="caution">
    <text evidence="9">The sequence shown here is derived from an EMBL/GenBank/DDBJ whole genome shotgun (WGS) entry which is preliminary data.</text>
</comment>
<dbReference type="CDD" id="cd16321">
    <property type="entry name" value="MraZ_C"/>
    <property type="match status" value="1"/>
</dbReference>
<comment type="subcellular location">
    <subcellularLocation>
        <location evidence="7">Cytoplasm</location>
        <location evidence="7">Nucleoid</location>
    </subcellularLocation>
</comment>
<dbReference type="Proteomes" id="UP001069090">
    <property type="component" value="Unassembled WGS sequence"/>
</dbReference>
<dbReference type="InterPro" id="IPR020603">
    <property type="entry name" value="MraZ_dom"/>
</dbReference>
<dbReference type="SUPFAM" id="SSF89447">
    <property type="entry name" value="AbrB/MazE/MraZ-like"/>
    <property type="match status" value="1"/>
</dbReference>
<proteinExistence type="inferred from homology"/>
<dbReference type="InterPro" id="IPR035644">
    <property type="entry name" value="MraZ_C"/>
</dbReference>
<comment type="subunit">
    <text evidence="7">Forms oligomers.</text>
</comment>
<evidence type="ECO:0000256" key="4">
    <source>
        <dbReference type="ARBA" id="ARBA00023015"/>
    </source>
</evidence>
<organism evidence="9 10">
    <name type="scientific">Dasania phycosphaerae</name>
    <dbReference type="NCBI Taxonomy" id="2950436"/>
    <lineage>
        <taxon>Bacteria</taxon>
        <taxon>Pseudomonadati</taxon>
        <taxon>Pseudomonadota</taxon>
        <taxon>Gammaproteobacteria</taxon>
        <taxon>Cellvibrionales</taxon>
        <taxon>Spongiibacteraceae</taxon>
        <taxon>Dasania</taxon>
    </lineage>
</organism>
<protein>
    <recommendedName>
        <fullName evidence="1 7">Transcriptional regulator MraZ</fullName>
    </recommendedName>
</protein>
<keyword evidence="6 7" id="KW-0804">Transcription</keyword>
<dbReference type="GO" id="GO:0005737">
    <property type="term" value="C:cytoplasm"/>
    <property type="evidence" value="ECO:0007669"/>
    <property type="project" value="UniProtKB-UniRule"/>
</dbReference>
<keyword evidence="4 7" id="KW-0805">Transcription regulation</keyword>
<keyword evidence="2 7" id="KW-0963">Cytoplasm</keyword>
<evidence type="ECO:0000313" key="9">
    <source>
        <dbReference type="EMBL" id="MCZ0866131.1"/>
    </source>
</evidence>
<evidence type="ECO:0000256" key="2">
    <source>
        <dbReference type="ARBA" id="ARBA00022490"/>
    </source>
</evidence>
<dbReference type="Gene3D" id="3.40.1550.20">
    <property type="entry name" value="Transcriptional regulator MraZ domain"/>
    <property type="match status" value="1"/>
</dbReference>
<comment type="similarity">
    <text evidence="7">Belongs to the MraZ family.</text>
</comment>
<dbReference type="GO" id="GO:0000976">
    <property type="term" value="F:transcription cis-regulatory region binding"/>
    <property type="evidence" value="ECO:0007669"/>
    <property type="project" value="TreeGrafter"/>
</dbReference>
<evidence type="ECO:0000259" key="8">
    <source>
        <dbReference type="PROSITE" id="PS51740"/>
    </source>
</evidence>
<dbReference type="InterPro" id="IPR037914">
    <property type="entry name" value="SpoVT-AbrB_sf"/>
</dbReference>
<dbReference type="InterPro" id="IPR003444">
    <property type="entry name" value="MraZ"/>
</dbReference>
<dbReference type="GO" id="GO:0009295">
    <property type="term" value="C:nucleoid"/>
    <property type="evidence" value="ECO:0007669"/>
    <property type="project" value="UniProtKB-SubCell"/>
</dbReference>
<gene>
    <name evidence="7 9" type="primary">mraZ</name>
    <name evidence="9" type="ORF">O0V09_13045</name>
</gene>
<evidence type="ECO:0000313" key="10">
    <source>
        <dbReference type="Proteomes" id="UP001069090"/>
    </source>
</evidence>
<keyword evidence="3" id="KW-0677">Repeat</keyword>
<dbReference type="RefSeq" id="WP_258332283.1">
    <property type="nucleotide sequence ID" value="NZ_JAPTGG010000010.1"/>
</dbReference>
<name>A0A9J6RNL6_9GAMM</name>
<accession>A0A9J6RNL6</accession>
<evidence type="ECO:0000256" key="6">
    <source>
        <dbReference type="ARBA" id="ARBA00023163"/>
    </source>
</evidence>
<dbReference type="InterPro" id="IPR038619">
    <property type="entry name" value="MraZ_sf"/>
</dbReference>
<dbReference type="EMBL" id="JAPTGG010000010">
    <property type="protein sequence ID" value="MCZ0866131.1"/>
    <property type="molecule type" value="Genomic_DNA"/>
</dbReference>
<feature type="domain" description="SpoVT-AbrB" evidence="8">
    <location>
        <begin position="5"/>
        <end position="52"/>
    </location>
</feature>